<comment type="similarity">
    <text evidence="1">Belongs to the SIN1 family.</text>
</comment>
<feature type="compositionally biased region" description="Basic and acidic residues" evidence="2">
    <location>
        <begin position="344"/>
        <end position="358"/>
    </location>
</feature>
<proteinExistence type="inferred from homology"/>
<dbReference type="Pfam" id="PF16978">
    <property type="entry name" value="CRIM"/>
    <property type="match status" value="1"/>
</dbReference>
<dbReference type="GO" id="GO:0031932">
    <property type="term" value="C:TORC2 complex"/>
    <property type="evidence" value="ECO:0007669"/>
    <property type="project" value="InterPro"/>
</dbReference>
<dbReference type="Pfam" id="PF16979">
    <property type="entry name" value="SIN1_PH"/>
    <property type="match status" value="1"/>
</dbReference>
<dbReference type="GO" id="GO:0005886">
    <property type="term" value="C:plasma membrane"/>
    <property type="evidence" value="ECO:0007669"/>
    <property type="project" value="TreeGrafter"/>
</dbReference>
<feature type="compositionally biased region" description="Basic and acidic residues" evidence="2">
    <location>
        <begin position="171"/>
        <end position="185"/>
    </location>
</feature>
<dbReference type="GO" id="GO:0005737">
    <property type="term" value="C:cytoplasm"/>
    <property type="evidence" value="ECO:0007669"/>
    <property type="project" value="TreeGrafter"/>
</dbReference>
<evidence type="ECO:0000313" key="6">
    <source>
        <dbReference type="Proteomes" id="UP000307440"/>
    </source>
</evidence>
<dbReference type="PANTHER" id="PTHR13335">
    <property type="entry name" value="TARGET OF RAPAMYCIN COMPLEX 2 SUBUNIT MAPKAP1"/>
    <property type="match status" value="1"/>
</dbReference>
<organism evidence="5 6">
    <name type="scientific">Coprinopsis marcescibilis</name>
    <name type="common">Agaric fungus</name>
    <name type="synonym">Psathyrella marcescibilis</name>
    <dbReference type="NCBI Taxonomy" id="230819"/>
    <lineage>
        <taxon>Eukaryota</taxon>
        <taxon>Fungi</taxon>
        <taxon>Dikarya</taxon>
        <taxon>Basidiomycota</taxon>
        <taxon>Agaricomycotina</taxon>
        <taxon>Agaricomycetes</taxon>
        <taxon>Agaricomycetidae</taxon>
        <taxon>Agaricales</taxon>
        <taxon>Agaricineae</taxon>
        <taxon>Psathyrellaceae</taxon>
        <taxon>Coprinopsis</taxon>
    </lineage>
</organism>
<evidence type="ECO:0000259" key="3">
    <source>
        <dbReference type="Pfam" id="PF16978"/>
    </source>
</evidence>
<dbReference type="InterPro" id="IPR031567">
    <property type="entry name" value="CRIM_dom"/>
</dbReference>
<feature type="compositionally biased region" description="Acidic residues" evidence="2">
    <location>
        <begin position="263"/>
        <end position="280"/>
    </location>
</feature>
<dbReference type="STRING" id="230819.A0A5C3KPV6"/>
<dbReference type="GO" id="GO:0038203">
    <property type="term" value="P:TORC2 signaling"/>
    <property type="evidence" value="ECO:0007669"/>
    <property type="project" value="TreeGrafter"/>
</dbReference>
<dbReference type="AlphaFoldDB" id="A0A5C3KPV6"/>
<dbReference type="PANTHER" id="PTHR13335:SF1">
    <property type="entry name" value="TARGET OF RAPAMYCIN COMPLEX 2 SUBUNIT MAPKAP1"/>
    <property type="match status" value="1"/>
</dbReference>
<feature type="region of interest" description="Disordered" evidence="2">
    <location>
        <begin position="233"/>
        <end position="280"/>
    </location>
</feature>
<feature type="compositionally biased region" description="Low complexity" evidence="2">
    <location>
        <begin position="372"/>
        <end position="386"/>
    </location>
</feature>
<dbReference type="InterPro" id="IPR031313">
    <property type="entry name" value="Sin1_PH_dom"/>
</dbReference>
<dbReference type="EMBL" id="ML210242">
    <property type="protein sequence ID" value="TFK22392.1"/>
    <property type="molecule type" value="Genomic_DNA"/>
</dbReference>
<dbReference type="Gene3D" id="2.30.29.30">
    <property type="entry name" value="Pleckstrin-homology domain (PH domain)/Phosphotyrosine-binding domain (PTB)"/>
    <property type="match status" value="1"/>
</dbReference>
<name>A0A5C3KPV6_COPMA</name>
<evidence type="ECO:0000313" key="5">
    <source>
        <dbReference type="EMBL" id="TFK22392.1"/>
    </source>
</evidence>
<dbReference type="Proteomes" id="UP000307440">
    <property type="component" value="Unassembled WGS sequence"/>
</dbReference>
<dbReference type="InterPro" id="IPR011993">
    <property type="entry name" value="PH-like_dom_sf"/>
</dbReference>
<feature type="domain" description="SIN1-type PH" evidence="4">
    <location>
        <begin position="730"/>
        <end position="830"/>
    </location>
</feature>
<accession>A0A5C3KPV6</accession>
<feature type="region of interest" description="Disordered" evidence="2">
    <location>
        <begin position="326"/>
        <end position="391"/>
    </location>
</feature>
<evidence type="ECO:0008006" key="7">
    <source>
        <dbReference type="Google" id="ProtNLM"/>
    </source>
</evidence>
<evidence type="ECO:0000256" key="1">
    <source>
        <dbReference type="ARBA" id="ARBA00009407"/>
    </source>
</evidence>
<dbReference type="GO" id="GO:0005546">
    <property type="term" value="F:phosphatidylinositol-4,5-bisphosphate binding"/>
    <property type="evidence" value="ECO:0007669"/>
    <property type="project" value="TreeGrafter"/>
</dbReference>
<dbReference type="OrthoDB" id="241990at2759"/>
<evidence type="ECO:0000259" key="4">
    <source>
        <dbReference type="Pfam" id="PF16979"/>
    </source>
</evidence>
<feature type="domain" description="CRIM" evidence="3">
    <location>
        <begin position="400"/>
        <end position="545"/>
    </location>
</feature>
<protein>
    <recommendedName>
        <fullName evidence="7">SIN1-domain-containing protein</fullName>
    </recommendedName>
</protein>
<evidence type="ECO:0000256" key="2">
    <source>
        <dbReference type="SAM" id="MobiDB-lite"/>
    </source>
</evidence>
<dbReference type="InterPro" id="IPR008828">
    <property type="entry name" value="Sin1/Avo1"/>
</dbReference>
<feature type="region of interest" description="Disordered" evidence="2">
    <location>
        <begin position="161"/>
        <end position="192"/>
    </location>
</feature>
<reference evidence="5 6" key="1">
    <citation type="journal article" date="2019" name="Nat. Ecol. Evol.">
        <title>Megaphylogeny resolves global patterns of mushroom evolution.</title>
        <authorList>
            <person name="Varga T."/>
            <person name="Krizsan K."/>
            <person name="Foldi C."/>
            <person name="Dima B."/>
            <person name="Sanchez-Garcia M."/>
            <person name="Sanchez-Ramirez S."/>
            <person name="Szollosi G.J."/>
            <person name="Szarkandi J.G."/>
            <person name="Papp V."/>
            <person name="Albert L."/>
            <person name="Andreopoulos W."/>
            <person name="Angelini C."/>
            <person name="Antonin V."/>
            <person name="Barry K.W."/>
            <person name="Bougher N.L."/>
            <person name="Buchanan P."/>
            <person name="Buyck B."/>
            <person name="Bense V."/>
            <person name="Catcheside P."/>
            <person name="Chovatia M."/>
            <person name="Cooper J."/>
            <person name="Damon W."/>
            <person name="Desjardin D."/>
            <person name="Finy P."/>
            <person name="Geml J."/>
            <person name="Haridas S."/>
            <person name="Hughes K."/>
            <person name="Justo A."/>
            <person name="Karasinski D."/>
            <person name="Kautmanova I."/>
            <person name="Kiss B."/>
            <person name="Kocsube S."/>
            <person name="Kotiranta H."/>
            <person name="LaButti K.M."/>
            <person name="Lechner B.E."/>
            <person name="Liimatainen K."/>
            <person name="Lipzen A."/>
            <person name="Lukacs Z."/>
            <person name="Mihaltcheva S."/>
            <person name="Morgado L.N."/>
            <person name="Niskanen T."/>
            <person name="Noordeloos M.E."/>
            <person name="Ohm R.A."/>
            <person name="Ortiz-Santana B."/>
            <person name="Ovrebo C."/>
            <person name="Racz N."/>
            <person name="Riley R."/>
            <person name="Savchenko A."/>
            <person name="Shiryaev A."/>
            <person name="Soop K."/>
            <person name="Spirin V."/>
            <person name="Szebenyi C."/>
            <person name="Tomsovsky M."/>
            <person name="Tulloss R.E."/>
            <person name="Uehling J."/>
            <person name="Grigoriev I.V."/>
            <person name="Vagvolgyi C."/>
            <person name="Papp T."/>
            <person name="Martin F.M."/>
            <person name="Miettinen O."/>
            <person name="Hibbett D.S."/>
            <person name="Nagy L.G."/>
        </authorList>
    </citation>
    <scope>NUCLEOTIDE SEQUENCE [LARGE SCALE GENOMIC DNA]</scope>
    <source>
        <strain evidence="5 6">CBS 121175</strain>
    </source>
</reference>
<gene>
    <name evidence="5" type="ORF">FA15DRAFT_671597</name>
</gene>
<sequence length="850" mass="92395">MSLISDADYLIHHIRLSYLRDVEDPYGPRILSLDPSYQGNPYIAASGLADPERWRELAIPNSPDLSEDENGNASGFPGARLKHTQTIMGGKSGAYGMRVHGKRASTSKRLSQIQQAAQAAAAAAAAKNHELNTQKLAPGGASVLGAASASAPTLAISLANNDGAGDSWVKVGEDKEDKEKDKTKLDSPGPNVKIQEATAPEENPVAKVVQFVPKFTAETEARRRMRIAARRGPTAIPQAPPPPLTFDSSSEDEVEIQVHSDVSSDEFGDTGADSMDEGDEFDPEFAATRTEAVSGSAFSIFSATSSMPNSSAPDSATHAHYRARAAAKLSPVTEQHRHRATSRTRSERPPPDGTDVSRKPNPALPRSKSDTSHANSSSISSSMELSFAKKTPPQAKAHISALSSMLASTGNSSNPFTEMYGAISGRGESASTTVRVYFPRANRPAGKAMELNVRKDASVEEVIGYALWNYWEEGWLPKLDEGLGDDDTKREHMLSAVGWILRIAEDDGEVDDDFPPPDRMGKITKFNSDAYAILEASATQIQQNEILESKIQRRPSRTMASKKPERLNIPVLTAPSTASGSFMTGSHLGSLPLSTSLGPSFSHGPQIFLRIRVADTADPVHISTTIPVSAGMYMQEALEMVIRRRKMTNAKDYALLLVLPETTIMVPLDRTVASLQGNRELLLVNRNMLDKLGLNISKEIKTTDPNASIFKGMSDTPEQQYSSATDWTAAYKKYTIYRKMPMLVTRQERTLAIDGVYIHIMPSTNKAKAVFDHGKTSSYHIKSIADCQLQSPKSLAFKLVLNRGSGNKRYDFEADTPKTAAEIVATIRGLKAKLERSGTVNKSRRSRQVV</sequence>
<keyword evidence="6" id="KW-1185">Reference proteome</keyword>